<evidence type="ECO:0000256" key="1">
    <source>
        <dbReference type="ARBA" id="ARBA00022741"/>
    </source>
</evidence>
<dbReference type="InterPro" id="IPR000792">
    <property type="entry name" value="Tscrpt_reg_LuxR_C"/>
</dbReference>
<dbReference type="GO" id="GO:0005524">
    <property type="term" value="F:ATP binding"/>
    <property type="evidence" value="ECO:0007669"/>
    <property type="project" value="UniProtKB-KW"/>
</dbReference>
<dbReference type="InterPro" id="IPR016032">
    <property type="entry name" value="Sig_transdc_resp-reg_C-effctor"/>
</dbReference>
<reference evidence="5" key="1">
    <citation type="submission" date="2020-11" db="EMBL/GenBank/DDBJ databases">
        <title>Isolation and identification of active actinomycetes.</title>
        <authorList>
            <person name="Yu B."/>
        </authorList>
    </citation>
    <scope>NUCLEOTIDE SEQUENCE</scope>
    <source>
        <strain evidence="5">NEAU-YB345</strain>
    </source>
</reference>
<dbReference type="PROSITE" id="PS00622">
    <property type="entry name" value="HTH_LUXR_1"/>
    <property type="match status" value="1"/>
</dbReference>
<dbReference type="RefSeq" id="WP_196197783.1">
    <property type="nucleotide sequence ID" value="NZ_JADPRT010000017.1"/>
</dbReference>
<dbReference type="SUPFAM" id="SSF52540">
    <property type="entry name" value="P-loop containing nucleoside triphosphate hydrolases"/>
    <property type="match status" value="1"/>
</dbReference>
<dbReference type="Proteomes" id="UP000657385">
    <property type="component" value="Unassembled WGS sequence"/>
</dbReference>
<feature type="domain" description="HTH luxR-type" evidence="4">
    <location>
        <begin position="939"/>
        <end position="1004"/>
    </location>
</feature>
<dbReference type="InterPro" id="IPR041664">
    <property type="entry name" value="AAA_16"/>
</dbReference>
<keyword evidence="6" id="KW-1185">Reference proteome</keyword>
<dbReference type="Pfam" id="PF13191">
    <property type="entry name" value="AAA_16"/>
    <property type="match status" value="1"/>
</dbReference>
<dbReference type="GO" id="GO:0003677">
    <property type="term" value="F:DNA binding"/>
    <property type="evidence" value="ECO:0007669"/>
    <property type="project" value="InterPro"/>
</dbReference>
<evidence type="ECO:0000313" key="5">
    <source>
        <dbReference type="EMBL" id="MBF9072616.1"/>
    </source>
</evidence>
<keyword evidence="1" id="KW-0547">Nucleotide-binding</keyword>
<dbReference type="PANTHER" id="PTHR16305">
    <property type="entry name" value="TESTICULAR SOLUBLE ADENYLYL CYCLASE"/>
    <property type="match status" value="1"/>
</dbReference>
<protein>
    <submittedName>
        <fullName evidence="5">AAA family ATPase</fullName>
    </submittedName>
</protein>
<evidence type="ECO:0000313" key="6">
    <source>
        <dbReference type="Proteomes" id="UP000657385"/>
    </source>
</evidence>
<keyword evidence="2" id="KW-0067">ATP-binding</keyword>
<dbReference type="InterPro" id="IPR011990">
    <property type="entry name" value="TPR-like_helical_dom_sf"/>
</dbReference>
<dbReference type="GO" id="GO:0004016">
    <property type="term" value="F:adenylate cyclase activity"/>
    <property type="evidence" value="ECO:0007669"/>
    <property type="project" value="TreeGrafter"/>
</dbReference>
<dbReference type="EMBL" id="JADPRT010000017">
    <property type="protein sequence ID" value="MBF9072616.1"/>
    <property type="molecule type" value="Genomic_DNA"/>
</dbReference>
<proteinExistence type="predicted"/>
<dbReference type="Pfam" id="PF00196">
    <property type="entry name" value="GerE"/>
    <property type="match status" value="1"/>
</dbReference>
<gene>
    <name evidence="5" type="ORF">I2501_31820</name>
</gene>
<dbReference type="InterPro" id="IPR036388">
    <property type="entry name" value="WH-like_DNA-bd_sf"/>
</dbReference>
<dbReference type="GO" id="GO:0005737">
    <property type="term" value="C:cytoplasm"/>
    <property type="evidence" value="ECO:0007669"/>
    <property type="project" value="TreeGrafter"/>
</dbReference>
<dbReference type="PANTHER" id="PTHR16305:SF35">
    <property type="entry name" value="TRANSCRIPTIONAL ACTIVATOR DOMAIN"/>
    <property type="match status" value="1"/>
</dbReference>
<dbReference type="Gene3D" id="1.10.10.10">
    <property type="entry name" value="Winged helix-like DNA-binding domain superfamily/Winged helix DNA-binding domain"/>
    <property type="match status" value="1"/>
</dbReference>
<dbReference type="AlphaFoldDB" id="A0A931BBK7"/>
<dbReference type="Gene3D" id="1.25.40.10">
    <property type="entry name" value="Tetratricopeptide repeat domain"/>
    <property type="match status" value="2"/>
</dbReference>
<evidence type="ECO:0000259" key="4">
    <source>
        <dbReference type="PROSITE" id="PS50043"/>
    </source>
</evidence>
<dbReference type="GO" id="GO:0006355">
    <property type="term" value="P:regulation of DNA-templated transcription"/>
    <property type="evidence" value="ECO:0007669"/>
    <property type="project" value="InterPro"/>
</dbReference>
<accession>A0A931BBK7</accession>
<dbReference type="SMART" id="SM00421">
    <property type="entry name" value="HTH_LUXR"/>
    <property type="match status" value="1"/>
</dbReference>
<feature type="region of interest" description="Disordered" evidence="3">
    <location>
        <begin position="923"/>
        <end position="945"/>
    </location>
</feature>
<sequence length="1009" mass="106565">MRRLDAAAATVSREDVLDSAVRALHEAPGLVLLGAAGIGRSHLAERLVEQALADGVRVLRCAPVEAELPLPFMCLIDLLDSVSDETLEALPTGQRDALRAALLRGGDEDVDPAGARVPLAVLTLLRRLAAEGPVWLVVDDVQWVDEPTARVLSFVARRCAGTALRIVATEQTGCGRMPVHDMLCPEGVVRLTVPPMTPAEVTALLTEHAEHADHTERAGHAGVPLPSGAVQQIVDTVAGNPRYALELLRALPPDGRPEAADFGGAARTPLRGLLLDRLHALPQEVRAALVLVAAATRPDLTLLATAGGPSVTLRLEAAERLGEIRIGPDGHVHFDNPLLRSAVYTEASGHERRNAHARLAEAVIEPVERARHLALANPARDEGVAQTLTVAAAAARRRGAPGTAAELAALAVVRTPADAETARTERQLAAAGYAVDAGRLDVARAEAQVLIAEARSPEARSQARIVLLRCAGQSLEHEGALIRDGLSDAAAARSPGLEARLRCWSASRDLLAGRVHRAEAEARRAARLAAEAALWETELEALTTLAYLQRLGGDPEAETTLRRALANARGRGIDELALGEALRTEAVFHLHANRLAAAERSLLGMLARLGERLGVEEQVSLQIHLADVRISSGDCRGALQAARRARELHADLVGTDAVHALGREAVGREALGRAAVGRAGVGREAVGRELMGREVLGRGVVGQEVAHEPDAAGPVLYITAAAESVGGSLDRARLLAQRGAHRAARDGDRFWRLWNLTVLGRVQLMAGRAAQAAEVLREARVIEREMGIVDPGIGRWHADLAEALVAEGTESALAEAGEFVDEVSAVARRLGREAVLGTMERAAALLRLARGETPEAAGLLESAVARLRPQGVPLELARALSALAEAERRGRRHTASRRAADEALQIFQDAGAAAWLAVGEPHAQGAALPPPVPRQAAAHPAVSSPLTPSEQRIAALAAAGATNREIAADCYLSVKTVEASLSRVYRKVGVRSRTELASRTELVAQPLPG</sequence>
<dbReference type="PRINTS" id="PR00038">
    <property type="entry name" value="HTHLUXR"/>
</dbReference>
<dbReference type="SUPFAM" id="SSF46894">
    <property type="entry name" value="C-terminal effector domain of the bipartite response regulators"/>
    <property type="match status" value="1"/>
</dbReference>
<evidence type="ECO:0000256" key="2">
    <source>
        <dbReference type="ARBA" id="ARBA00022840"/>
    </source>
</evidence>
<dbReference type="InterPro" id="IPR027417">
    <property type="entry name" value="P-loop_NTPase"/>
</dbReference>
<comment type="caution">
    <text evidence="5">The sequence shown here is derived from an EMBL/GenBank/DDBJ whole genome shotgun (WGS) entry which is preliminary data.</text>
</comment>
<evidence type="ECO:0000256" key="3">
    <source>
        <dbReference type="SAM" id="MobiDB-lite"/>
    </source>
</evidence>
<organism evidence="5 6">
    <name type="scientific">Streptacidiphilus fuscans</name>
    <dbReference type="NCBI Taxonomy" id="2789292"/>
    <lineage>
        <taxon>Bacteria</taxon>
        <taxon>Bacillati</taxon>
        <taxon>Actinomycetota</taxon>
        <taxon>Actinomycetes</taxon>
        <taxon>Kitasatosporales</taxon>
        <taxon>Streptomycetaceae</taxon>
        <taxon>Streptacidiphilus</taxon>
    </lineage>
</organism>
<dbReference type="PROSITE" id="PS50043">
    <property type="entry name" value="HTH_LUXR_2"/>
    <property type="match status" value="1"/>
</dbReference>
<name>A0A931BBK7_9ACTN</name>